<dbReference type="AlphaFoldDB" id="A0A3S0V3P2"/>
<reference evidence="1 2" key="1">
    <citation type="submission" date="2018-12" db="EMBL/GenBank/DDBJ databases">
        <authorList>
            <person name="Yang Y."/>
        </authorList>
    </citation>
    <scope>NUCLEOTIDE SEQUENCE [LARGE SCALE GENOMIC DNA]</scope>
    <source>
        <strain evidence="1 2">GSF71</strain>
    </source>
</reference>
<name>A0A3S0V3P2_9PROT</name>
<dbReference type="Proteomes" id="UP000280346">
    <property type="component" value="Unassembled WGS sequence"/>
</dbReference>
<evidence type="ECO:0000313" key="1">
    <source>
        <dbReference type="EMBL" id="RUQ64035.1"/>
    </source>
</evidence>
<gene>
    <name evidence="1" type="ORF">EJ913_26670</name>
</gene>
<comment type="caution">
    <text evidence="1">The sequence shown here is derived from an EMBL/GenBank/DDBJ whole genome shotgun (WGS) entry which is preliminary data.</text>
</comment>
<evidence type="ECO:0000313" key="2">
    <source>
        <dbReference type="Proteomes" id="UP000280346"/>
    </source>
</evidence>
<sequence>MNAPACCLARIPANGKFWLRNAALDDSPPADIRIEEGRIRAVIPAGEAPCCAPGLDLDGGSVRSLAPDGRVAAGFPADLSVTLCGGRIVEMRAGDIPGLIKTGG</sequence>
<organism evidence="1 2">
    <name type="scientific">Azospirillum doebereinerae</name>
    <dbReference type="NCBI Taxonomy" id="92933"/>
    <lineage>
        <taxon>Bacteria</taxon>
        <taxon>Pseudomonadati</taxon>
        <taxon>Pseudomonadota</taxon>
        <taxon>Alphaproteobacteria</taxon>
        <taxon>Rhodospirillales</taxon>
        <taxon>Azospirillaceae</taxon>
        <taxon>Azospirillum</taxon>
    </lineage>
</organism>
<dbReference type="OrthoDB" id="7306197at2"/>
<dbReference type="RefSeq" id="WP_127003668.1">
    <property type="nucleotide sequence ID" value="NZ_CP173191.1"/>
</dbReference>
<accession>A0A3S0V3P2</accession>
<keyword evidence="2" id="KW-1185">Reference proteome</keyword>
<dbReference type="GO" id="GO:0016810">
    <property type="term" value="F:hydrolase activity, acting on carbon-nitrogen (but not peptide) bonds"/>
    <property type="evidence" value="ECO:0007669"/>
    <property type="project" value="InterPro"/>
</dbReference>
<protein>
    <submittedName>
        <fullName evidence="1">Uncharacterized protein</fullName>
    </submittedName>
</protein>
<proteinExistence type="predicted"/>
<dbReference type="SUPFAM" id="SSF51338">
    <property type="entry name" value="Composite domain of metallo-dependent hydrolases"/>
    <property type="match status" value="1"/>
</dbReference>
<dbReference type="InterPro" id="IPR011059">
    <property type="entry name" value="Metal-dep_hydrolase_composite"/>
</dbReference>
<dbReference type="EMBL" id="RZIJ01000030">
    <property type="protein sequence ID" value="RUQ64035.1"/>
    <property type="molecule type" value="Genomic_DNA"/>
</dbReference>